<dbReference type="RefSeq" id="WP_055147731.1">
    <property type="nucleotide sequence ID" value="NZ_JXSZ01000006.1"/>
</dbReference>
<evidence type="ECO:0000256" key="1">
    <source>
        <dbReference type="ARBA" id="ARBA00007970"/>
    </source>
</evidence>
<dbReference type="GO" id="GO:0030170">
    <property type="term" value="F:pyridoxal phosphate binding"/>
    <property type="evidence" value="ECO:0007669"/>
    <property type="project" value="InterPro"/>
</dbReference>
<name>A0A0P7BP47_9BACT</name>
<evidence type="ECO:0000313" key="6">
    <source>
        <dbReference type="EMBL" id="KPM48974.1"/>
    </source>
</evidence>
<evidence type="ECO:0000256" key="2">
    <source>
        <dbReference type="ARBA" id="ARBA00022576"/>
    </source>
</evidence>
<evidence type="ECO:0000259" key="5">
    <source>
        <dbReference type="Pfam" id="PF00155"/>
    </source>
</evidence>
<keyword evidence="3 6" id="KW-0808">Transferase</keyword>
<dbReference type="Gene3D" id="3.40.640.10">
    <property type="entry name" value="Type I PLP-dependent aspartate aminotransferase-like (Major domain)"/>
    <property type="match status" value="1"/>
</dbReference>
<dbReference type="InterPro" id="IPR050106">
    <property type="entry name" value="HistidinolP_aminotransfase"/>
</dbReference>
<dbReference type="GO" id="GO:0008483">
    <property type="term" value="F:transaminase activity"/>
    <property type="evidence" value="ECO:0007669"/>
    <property type="project" value="UniProtKB-KW"/>
</dbReference>
<dbReference type="AlphaFoldDB" id="A0A0P7BP47"/>
<dbReference type="Gene3D" id="3.90.1150.10">
    <property type="entry name" value="Aspartate Aminotransferase, domain 1"/>
    <property type="match status" value="1"/>
</dbReference>
<dbReference type="InterPro" id="IPR015421">
    <property type="entry name" value="PyrdxlP-dep_Trfase_major"/>
</dbReference>
<dbReference type="InterPro" id="IPR015422">
    <property type="entry name" value="PyrdxlP-dep_Trfase_small"/>
</dbReference>
<dbReference type="PANTHER" id="PTHR43643:SF3">
    <property type="entry name" value="HISTIDINOL-PHOSPHATE AMINOTRANSFERASE"/>
    <property type="match status" value="1"/>
</dbReference>
<evidence type="ECO:0000256" key="3">
    <source>
        <dbReference type="ARBA" id="ARBA00022679"/>
    </source>
</evidence>
<feature type="domain" description="Aminotransferase class I/classII large" evidence="5">
    <location>
        <begin position="67"/>
        <end position="390"/>
    </location>
</feature>
<dbReference type="InterPro" id="IPR015424">
    <property type="entry name" value="PyrdxlP-dep_Trfase"/>
</dbReference>
<dbReference type="STRING" id="1605367.AFM12_10555"/>
<comment type="similarity">
    <text evidence="1">Belongs to the class-II pyridoxal-phosphate-dependent aminotransferase family. Histidinol-phosphate aminotransferase subfamily.</text>
</comment>
<gene>
    <name evidence="6" type="ORF">AFM12_10555</name>
</gene>
<evidence type="ECO:0000313" key="7">
    <source>
        <dbReference type="Proteomes" id="UP000050454"/>
    </source>
</evidence>
<dbReference type="EMBL" id="LGTQ01000006">
    <property type="protein sequence ID" value="KPM48974.1"/>
    <property type="molecule type" value="Genomic_DNA"/>
</dbReference>
<organism evidence="6 7">
    <name type="scientific">Jiulongibacter sediminis</name>
    <dbReference type="NCBI Taxonomy" id="1605367"/>
    <lineage>
        <taxon>Bacteria</taxon>
        <taxon>Pseudomonadati</taxon>
        <taxon>Bacteroidota</taxon>
        <taxon>Cytophagia</taxon>
        <taxon>Cytophagales</taxon>
        <taxon>Leadbetterellaceae</taxon>
        <taxon>Jiulongibacter</taxon>
    </lineage>
</organism>
<protein>
    <submittedName>
        <fullName evidence="6">Histidinol phosphate aminotransferase</fullName>
    </submittedName>
</protein>
<keyword evidence="4" id="KW-0663">Pyridoxal phosphate</keyword>
<comment type="caution">
    <text evidence="6">The sequence shown here is derived from an EMBL/GenBank/DDBJ whole genome shotgun (WGS) entry which is preliminary data.</text>
</comment>
<dbReference type="PANTHER" id="PTHR43643">
    <property type="entry name" value="HISTIDINOL-PHOSPHATE AMINOTRANSFERASE 2"/>
    <property type="match status" value="1"/>
</dbReference>
<accession>A0A0P7BP47</accession>
<sequence length="394" mass="43661">MENTVNRRSMLKSGLLSIGGMALAPHLVQGAFANQPFYLDTHNRLYYSPLSREYFLDDPKETKLFAKLNANENPYGPPASAKKAVAEAVDGGNRYAWREMYSLVDKIAKKENVDVKQIMMGPGSSDLLEKVAIVKFMEGGNIVSADPTYMSMIRVAEKAGGEWKPVPCTKEWAHDLDAMEAAIDENTKLVYVCNPNNPVGAMTPAADLEAFCKRVSKKVPIFIDEAYMELAEGPEAKSMAHLVSEGYDVVVCRTFSKIMGMAGLRVGYMFGKQEFIDDIQKITRGGMGISLTSIMAADAAFGDDSFQTMTKTKNTACKEYVSAELKKMGYDPIPSYTNFMIFPIDMDGKEFLKKMQDQGVGVRAFNIMDKDWCRVSMGTMDEMKMFVSAIKGIS</sequence>
<keyword evidence="2 6" id="KW-0032">Aminotransferase</keyword>
<dbReference type="PATRIC" id="fig|1605367.3.peg.3498"/>
<dbReference type="OrthoDB" id="9813612at2"/>
<keyword evidence="7" id="KW-1185">Reference proteome</keyword>
<evidence type="ECO:0000256" key="4">
    <source>
        <dbReference type="ARBA" id="ARBA00022898"/>
    </source>
</evidence>
<dbReference type="CDD" id="cd00609">
    <property type="entry name" value="AAT_like"/>
    <property type="match status" value="1"/>
</dbReference>
<reference evidence="6 7" key="1">
    <citation type="submission" date="2015-07" db="EMBL/GenBank/DDBJ databases">
        <title>The draft genome sequence of Leadbetterella sp. JN14-9.</title>
        <authorList>
            <person name="Liu Y."/>
            <person name="Du J."/>
            <person name="Shao Z."/>
        </authorList>
    </citation>
    <scope>NUCLEOTIDE SEQUENCE [LARGE SCALE GENOMIC DNA]</scope>
    <source>
        <strain evidence="6 7">JN14-9</strain>
    </source>
</reference>
<dbReference type="PROSITE" id="PS51318">
    <property type="entry name" value="TAT"/>
    <property type="match status" value="1"/>
</dbReference>
<dbReference type="SUPFAM" id="SSF53383">
    <property type="entry name" value="PLP-dependent transferases"/>
    <property type="match status" value="1"/>
</dbReference>
<dbReference type="InterPro" id="IPR006311">
    <property type="entry name" value="TAT_signal"/>
</dbReference>
<dbReference type="Proteomes" id="UP000050454">
    <property type="component" value="Unassembled WGS sequence"/>
</dbReference>
<dbReference type="Pfam" id="PF00155">
    <property type="entry name" value="Aminotran_1_2"/>
    <property type="match status" value="1"/>
</dbReference>
<proteinExistence type="inferred from homology"/>
<dbReference type="InterPro" id="IPR004839">
    <property type="entry name" value="Aminotransferase_I/II_large"/>
</dbReference>